<sequence>MIELECFFTQADTEILVYQVIQFSPEDSWRVVLDGELMGSLDKFDGNWKQLSGEDFSEELLNSLIKLIEKQHFNQLPLALTSRWNNMIHEVVAKSDQEYLVVCKSGISFKSFEGIFSKFVPGLLKDEWPISFQVFNHDFSDDFTVLAKPTVRKKNMAGWD</sequence>
<gene>
    <name evidence="2" type="ORF">EV200_10439</name>
    <name evidence="1" type="ORF">GCM10011413_13690</name>
</gene>
<dbReference type="Proteomes" id="UP000295684">
    <property type="component" value="Unassembled WGS sequence"/>
</dbReference>
<proteinExistence type="predicted"/>
<name>A0A4R2HCP7_9SPHI</name>
<evidence type="ECO:0000313" key="2">
    <source>
        <dbReference type="EMBL" id="TCO25004.1"/>
    </source>
</evidence>
<dbReference type="RefSeq" id="WP_132532370.1">
    <property type="nucleotide sequence ID" value="NZ_BMJO01000002.1"/>
</dbReference>
<comment type="caution">
    <text evidence="2">The sequence shown here is derived from an EMBL/GenBank/DDBJ whole genome shotgun (WGS) entry which is preliminary data.</text>
</comment>
<dbReference type="Proteomes" id="UP000622648">
    <property type="component" value="Unassembled WGS sequence"/>
</dbReference>
<dbReference type="EMBL" id="BMJO01000002">
    <property type="protein sequence ID" value="GGE48840.1"/>
    <property type="molecule type" value="Genomic_DNA"/>
</dbReference>
<keyword evidence="4" id="KW-1185">Reference proteome</keyword>
<dbReference type="AlphaFoldDB" id="A0A4R2HCP7"/>
<accession>A0A4R2HCP7</accession>
<dbReference type="OrthoDB" id="766442at2"/>
<organism evidence="2 3">
    <name type="scientific">Pedobacter psychrotolerans</name>
    <dbReference type="NCBI Taxonomy" id="1843235"/>
    <lineage>
        <taxon>Bacteria</taxon>
        <taxon>Pseudomonadati</taxon>
        <taxon>Bacteroidota</taxon>
        <taxon>Sphingobacteriia</taxon>
        <taxon>Sphingobacteriales</taxon>
        <taxon>Sphingobacteriaceae</taxon>
        <taxon>Pedobacter</taxon>
    </lineage>
</organism>
<reference evidence="4" key="2">
    <citation type="journal article" date="2019" name="Int. J. Syst. Evol. Microbiol.">
        <title>The Global Catalogue of Microorganisms (GCM) 10K type strain sequencing project: providing services to taxonomists for standard genome sequencing and annotation.</title>
        <authorList>
            <consortium name="The Broad Institute Genomics Platform"/>
            <consortium name="The Broad Institute Genome Sequencing Center for Infectious Disease"/>
            <person name="Wu L."/>
            <person name="Ma J."/>
        </authorList>
    </citation>
    <scope>NUCLEOTIDE SEQUENCE [LARGE SCALE GENOMIC DNA]</scope>
    <source>
        <strain evidence="4">CGMCC 1.15644</strain>
    </source>
</reference>
<evidence type="ECO:0000313" key="4">
    <source>
        <dbReference type="Proteomes" id="UP000622648"/>
    </source>
</evidence>
<reference evidence="1" key="1">
    <citation type="journal article" date="2014" name="Int. J. Syst. Evol. Microbiol.">
        <title>Complete genome of a new Firmicutes species belonging to the dominant human colonic microbiota ('Ruminococcus bicirculans') reveals two chromosomes and a selective capacity to utilize plant glucans.</title>
        <authorList>
            <consortium name="NISC Comparative Sequencing Program"/>
            <person name="Wegmann U."/>
            <person name="Louis P."/>
            <person name="Goesmann A."/>
            <person name="Henrissat B."/>
            <person name="Duncan S.H."/>
            <person name="Flint H.J."/>
        </authorList>
    </citation>
    <scope>NUCLEOTIDE SEQUENCE</scope>
    <source>
        <strain evidence="1">CGMCC 1.15644</strain>
    </source>
</reference>
<evidence type="ECO:0000313" key="1">
    <source>
        <dbReference type="EMBL" id="GGE48840.1"/>
    </source>
</evidence>
<evidence type="ECO:0000313" key="3">
    <source>
        <dbReference type="Proteomes" id="UP000295684"/>
    </source>
</evidence>
<protein>
    <submittedName>
        <fullName evidence="2">Uncharacterized protein</fullName>
    </submittedName>
</protein>
<reference evidence="2 3" key="3">
    <citation type="submission" date="2019-03" db="EMBL/GenBank/DDBJ databases">
        <title>Genomic Encyclopedia of Type Strains, Phase IV (KMG-IV): sequencing the most valuable type-strain genomes for metagenomic binning, comparative biology and taxonomic classification.</title>
        <authorList>
            <person name="Goeker M."/>
        </authorList>
    </citation>
    <scope>NUCLEOTIDE SEQUENCE [LARGE SCALE GENOMIC DNA]</scope>
    <source>
        <strain evidence="2 3">DSM 103236</strain>
    </source>
</reference>
<reference evidence="1" key="4">
    <citation type="submission" date="2024-05" db="EMBL/GenBank/DDBJ databases">
        <authorList>
            <person name="Sun Q."/>
            <person name="Zhou Y."/>
        </authorList>
    </citation>
    <scope>NUCLEOTIDE SEQUENCE</scope>
    <source>
        <strain evidence="1">CGMCC 1.15644</strain>
    </source>
</reference>
<dbReference type="EMBL" id="SLWO01000004">
    <property type="protein sequence ID" value="TCO25004.1"/>
    <property type="molecule type" value="Genomic_DNA"/>
</dbReference>